<reference evidence="2" key="1">
    <citation type="journal article" date="2021" name="bioRxiv">
        <title>Whole Genome Assembly and Annotation of Northern Wild Rice, Zizania palustris L., Supports a Whole Genome Duplication in the Zizania Genus.</title>
        <authorList>
            <person name="Haas M."/>
            <person name="Kono T."/>
            <person name="Macchietto M."/>
            <person name="Millas R."/>
            <person name="McGilp L."/>
            <person name="Shao M."/>
            <person name="Duquette J."/>
            <person name="Hirsch C.N."/>
            <person name="Kimball J."/>
        </authorList>
    </citation>
    <scope>NUCLEOTIDE SEQUENCE</scope>
    <source>
        <tissue evidence="2">Fresh leaf tissue</tissue>
    </source>
</reference>
<name>A0A8J5W114_ZIZPA</name>
<dbReference type="EMBL" id="JAAALK010000284">
    <property type="protein sequence ID" value="KAG8068973.1"/>
    <property type="molecule type" value="Genomic_DNA"/>
</dbReference>
<accession>A0A8J5W114</accession>
<sequence>MLRSQASFTDRTRDTGLTESSLGALFGRFQSIINKLRANKANGVHLVSDHEQALKRFSVSSRPQRSLHRRLPQAEQSQKGTSGGSYDSFKHNSSTFTKGKPKTRLFRKALKDYQRENKKRDKAFFTEMERSYSKRSSSSSSSSSLSDEEIVIKKGKDKDDSASFCFMAFGDKPKSHSHHSQRSRKSVYSMDLEDKDGKGSPGNSDVKTMKRYLPMNKKSLNYLKRTIRS</sequence>
<organism evidence="2 3">
    <name type="scientific">Zizania palustris</name>
    <name type="common">Northern wild rice</name>
    <dbReference type="NCBI Taxonomy" id="103762"/>
    <lineage>
        <taxon>Eukaryota</taxon>
        <taxon>Viridiplantae</taxon>
        <taxon>Streptophyta</taxon>
        <taxon>Embryophyta</taxon>
        <taxon>Tracheophyta</taxon>
        <taxon>Spermatophyta</taxon>
        <taxon>Magnoliopsida</taxon>
        <taxon>Liliopsida</taxon>
        <taxon>Poales</taxon>
        <taxon>Poaceae</taxon>
        <taxon>BOP clade</taxon>
        <taxon>Oryzoideae</taxon>
        <taxon>Oryzeae</taxon>
        <taxon>Zizaniinae</taxon>
        <taxon>Zizania</taxon>
    </lineage>
</organism>
<evidence type="ECO:0000313" key="2">
    <source>
        <dbReference type="EMBL" id="KAG8068973.1"/>
    </source>
</evidence>
<evidence type="ECO:0000313" key="3">
    <source>
        <dbReference type="Proteomes" id="UP000729402"/>
    </source>
</evidence>
<feature type="compositionally biased region" description="Low complexity" evidence="1">
    <location>
        <begin position="134"/>
        <end position="145"/>
    </location>
</feature>
<feature type="compositionally biased region" description="Basic and acidic residues" evidence="1">
    <location>
        <begin position="121"/>
        <end position="132"/>
    </location>
</feature>
<feature type="compositionally biased region" description="Basic residues" evidence="1">
    <location>
        <begin position="175"/>
        <end position="185"/>
    </location>
</feature>
<feature type="region of interest" description="Disordered" evidence="1">
    <location>
        <begin position="57"/>
        <end position="101"/>
    </location>
</feature>
<feature type="region of interest" description="Disordered" evidence="1">
    <location>
        <begin position="121"/>
        <end position="148"/>
    </location>
</feature>
<reference evidence="2" key="2">
    <citation type="submission" date="2021-02" db="EMBL/GenBank/DDBJ databases">
        <authorList>
            <person name="Kimball J.A."/>
            <person name="Haas M.W."/>
            <person name="Macchietto M."/>
            <person name="Kono T."/>
            <person name="Duquette J."/>
            <person name="Shao M."/>
        </authorList>
    </citation>
    <scope>NUCLEOTIDE SEQUENCE</scope>
    <source>
        <tissue evidence="2">Fresh leaf tissue</tissue>
    </source>
</reference>
<protein>
    <submittedName>
        <fullName evidence="2">Uncharacterized protein</fullName>
    </submittedName>
</protein>
<gene>
    <name evidence="2" type="ORF">GUJ93_ZPchr0005g15875</name>
</gene>
<feature type="region of interest" description="Disordered" evidence="1">
    <location>
        <begin position="170"/>
        <end position="211"/>
    </location>
</feature>
<proteinExistence type="predicted"/>
<keyword evidence="3" id="KW-1185">Reference proteome</keyword>
<dbReference type="Proteomes" id="UP000729402">
    <property type="component" value="Unassembled WGS sequence"/>
</dbReference>
<comment type="caution">
    <text evidence="2">The sequence shown here is derived from an EMBL/GenBank/DDBJ whole genome shotgun (WGS) entry which is preliminary data.</text>
</comment>
<dbReference type="AlphaFoldDB" id="A0A8J5W114"/>
<evidence type="ECO:0000256" key="1">
    <source>
        <dbReference type="SAM" id="MobiDB-lite"/>
    </source>
</evidence>